<evidence type="ECO:0000313" key="3">
    <source>
        <dbReference type="EMBL" id="SIO46411.1"/>
    </source>
</evidence>
<organism evidence="3 4">
    <name type="scientific">Chitinophaga niabensis</name>
    <dbReference type="NCBI Taxonomy" id="536979"/>
    <lineage>
        <taxon>Bacteria</taxon>
        <taxon>Pseudomonadati</taxon>
        <taxon>Bacteroidota</taxon>
        <taxon>Chitinophagia</taxon>
        <taxon>Chitinophagales</taxon>
        <taxon>Chitinophagaceae</taxon>
        <taxon>Chitinophaga</taxon>
    </lineage>
</organism>
<evidence type="ECO:0000256" key="2">
    <source>
        <dbReference type="SAM" id="SignalP"/>
    </source>
</evidence>
<name>A0A1N6JQ72_9BACT</name>
<dbReference type="STRING" id="536979.SAMN04488055_4261"/>
<keyword evidence="2" id="KW-0732">Signal</keyword>
<dbReference type="OrthoDB" id="1435302at2"/>
<protein>
    <submittedName>
        <fullName evidence="3">Barrel-sandwich domain of CusB or HlyD membrane-fusion</fullName>
    </submittedName>
</protein>
<dbReference type="PANTHER" id="PTHR30469">
    <property type="entry name" value="MULTIDRUG RESISTANCE PROTEIN MDTA"/>
    <property type="match status" value="1"/>
</dbReference>
<keyword evidence="4" id="KW-1185">Reference proteome</keyword>
<dbReference type="GO" id="GO:0015562">
    <property type="term" value="F:efflux transmembrane transporter activity"/>
    <property type="evidence" value="ECO:0007669"/>
    <property type="project" value="TreeGrafter"/>
</dbReference>
<dbReference type="Proteomes" id="UP000185003">
    <property type="component" value="Unassembled WGS sequence"/>
</dbReference>
<dbReference type="SUPFAM" id="SSF111369">
    <property type="entry name" value="HlyD-like secretion proteins"/>
    <property type="match status" value="1"/>
</dbReference>
<gene>
    <name evidence="3" type="ORF">SAMN04488055_4261</name>
</gene>
<evidence type="ECO:0000256" key="1">
    <source>
        <dbReference type="SAM" id="MobiDB-lite"/>
    </source>
</evidence>
<accession>A0A1N6JQ72</accession>
<dbReference type="EMBL" id="FSRA01000002">
    <property type="protein sequence ID" value="SIO46411.1"/>
    <property type="molecule type" value="Genomic_DNA"/>
</dbReference>
<evidence type="ECO:0000313" key="4">
    <source>
        <dbReference type="Proteomes" id="UP000185003"/>
    </source>
</evidence>
<feature type="chain" id="PRO_5012275045" evidence="2">
    <location>
        <begin position="16"/>
        <end position="313"/>
    </location>
</feature>
<feature type="signal peptide" evidence="2">
    <location>
        <begin position="1"/>
        <end position="15"/>
    </location>
</feature>
<feature type="region of interest" description="Disordered" evidence="1">
    <location>
        <begin position="25"/>
        <end position="44"/>
    </location>
</feature>
<dbReference type="GO" id="GO:1990281">
    <property type="term" value="C:efflux pump complex"/>
    <property type="evidence" value="ECO:0007669"/>
    <property type="project" value="TreeGrafter"/>
</dbReference>
<dbReference type="PANTHER" id="PTHR30469:SF15">
    <property type="entry name" value="HLYD FAMILY OF SECRETION PROTEINS"/>
    <property type="match status" value="1"/>
</dbReference>
<dbReference type="AlphaFoldDB" id="A0A1N6JQ72"/>
<dbReference type="Gene3D" id="2.40.50.100">
    <property type="match status" value="1"/>
</dbReference>
<dbReference type="RefSeq" id="WP_074241625.1">
    <property type="nucleotide sequence ID" value="NZ_FSRA01000002.1"/>
</dbReference>
<sequence length="313" mass="33518">MALSRFILASFVLLAMQGCGPKAPDAATAGAEANSEAAGTPVTVTSPGIEDMQDVITLNAVSSFLLKTPVRSSANGYLQKVYTQPGRFVNAGQDLFVIRTKESQSLGNTISGLDSSLHFDGLIHVKAPGSGYVTGLSYRPGDYVLDGEQLATISDAKSFVFLLNLPYELKPFIPANKQLTLQLPDSTSLTGYLDIAMPALDSASQTQSYKLRVNTNMDIPENLIAKVMLLKKTSPHTVTLPKGAVLSDEMQRVFWIMKMIDSTTAVKTIIAKGMETATTVEILSPKLSATDKVLLTGNYGLPDTAKVLITQQP</sequence>
<proteinExistence type="predicted"/>
<feature type="compositionally biased region" description="Low complexity" evidence="1">
    <location>
        <begin position="26"/>
        <end position="40"/>
    </location>
</feature>
<dbReference type="PROSITE" id="PS51257">
    <property type="entry name" value="PROKAR_LIPOPROTEIN"/>
    <property type="match status" value="1"/>
</dbReference>
<reference evidence="3 4" key="1">
    <citation type="submission" date="2016-11" db="EMBL/GenBank/DDBJ databases">
        <authorList>
            <person name="Jaros S."/>
            <person name="Januszkiewicz K."/>
            <person name="Wedrychowicz H."/>
        </authorList>
    </citation>
    <scope>NUCLEOTIDE SEQUENCE [LARGE SCALE GENOMIC DNA]</scope>
    <source>
        <strain evidence="3 4">DSM 24787</strain>
    </source>
</reference>